<feature type="chain" id="PRO_5035250052" evidence="1">
    <location>
        <begin position="18"/>
        <end position="81"/>
    </location>
</feature>
<evidence type="ECO:0000313" key="3">
    <source>
        <dbReference type="Proteomes" id="UP000640583"/>
    </source>
</evidence>
<name>A0A8J7IQB9_9RHOB</name>
<feature type="signal peptide" evidence="1">
    <location>
        <begin position="1"/>
        <end position="17"/>
    </location>
</feature>
<evidence type="ECO:0000256" key="1">
    <source>
        <dbReference type="SAM" id="SignalP"/>
    </source>
</evidence>
<dbReference type="EMBL" id="JADCKQ010000016">
    <property type="protein sequence ID" value="MBI1495226.1"/>
    <property type="molecule type" value="Genomic_DNA"/>
</dbReference>
<gene>
    <name evidence="2" type="ORF">H1D41_16410</name>
</gene>
<dbReference type="RefSeq" id="WP_157946784.1">
    <property type="nucleotide sequence ID" value="NZ_JADCKQ010000016.1"/>
</dbReference>
<keyword evidence="1" id="KW-0732">Signal</keyword>
<reference evidence="2" key="1">
    <citation type="submission" date="2020-10" db="EMBL/GenBank/DDBJ databases">
        <title>Paenihalocynthiibacter styelae gen. nov., sp. nov., isolated from stalked sea squirt Styela clava.</title>
        <authorList>
            <person name="Kim Y.-O."/>
            <person name="Yoon J.-H."/>
        </authorList>
    </citation>
    <scope>NUCLEOTIDE SEQUENCE</scope>
    <source>
        <strain evidence="2">MYP1-1</strain>
    </source>
</reference>
<dbReference type="Proteomes" id="UP000640583">
    <property type="component" value="Unassembled WGS sequence"/>
</dbReference>
<comment type="caution">
    <text evidence="2">The sequence shown here is derived from an EMBL/GenBank/DDBJ whole genome shotgun (WGS) entry which is preliminary data.</text>
</comment>
<proteinExistence type="predicted"/>
<dbReference type="AlphaFoldDB" id="A0A8J7IQB9"/>
<evidence type="ECO:0000313" key="2">
    <source>
        <dbReference type="EMBL" id="MBI1495226.1"/>
    </source>
</evidence>
<keyword evidence="3" id="KW-1185">Reference proteome</keyword>
<accession>A0A8J7IQB9</accession>
<protein>
    <submittedName>
        <fullName evidence="2">Uncharacterized protein</fullName>
    </submittedName>
</protein>
<dbReference type="PROSITE" id="PS51257">
    <property type="entry name" value="PROKAR_LIPOPROTEIN"/>
    <property type="match status" value="1"/>
</dbReference>
<sequence length="81" mass="8943">MKTVTIMATTIATVALAGCIDQQSYATTPVQVETEKGTVVCQLYTENRVLWDEAILAPEGMTIREANNVCIREGNRRLANR</sequence>
<organism evidence="2 3">
    <name type="scientific">Halocynthiibacter styelae</name>
    <dbReference type="NCBI Taxonomy" id="2761955"/>
    <lineage>
        <taxon>Bacteria</taxon>
        <taxon>Pseudomonadati</taxon>
        <taxon>Pseudomonadota</taxon>
        <taxon>Alphaproteobacteria</taxon>
        <taxon>Rhodobacterales</taxon>
        <taxon>Paracoccaceae</taxon>
        <taxon>Halocynthiibacter</taxon>
    </lineage>
</organism>